<evidence type="ECO:0000256" key="4">
    <source>
        <dbReference type="ARBA" id="ARBA00022989"/>
    </source>
</evidence>
<evidence type="ECO:0000256" key="5">
    <source>
        <dbReference type="ARBA" id="ARBA00023136"/>
    </source>
</evidence>
<name>A0A1X2H3W1_SYNRA</name>
<dbReference type="OrthoDB" id="432685at2759"/>
<dbReference type="PANTHER" id="PTHR30028">
    <property type="entry name" value="UPF0014 INNER MEMBRANE PROTEIN YBBM-RELATED"/>
    <property type="match status" value="1"/>
</dbReference>
<feature type="transmembrane region" description="Helical" evidence="6">
    <location>
        <begin position="20"/>
        <end position="38"/>
    </location>
</feature>
<organism evidence="7 8">
    <name type="scientific">Syncephalastrum racemosum</name>
    <name type="common">Filamentous fungus</name>
    <dbReference type="NCBI Taxonomy" id="13706"/>
    <lineage>
        <taxon>Eukaryota</taxon>
        <taxon>Fungi</taxon>
        <taxon>Fungi incertae sedis</taxon>
        <taxon>Mucoromycota</taxon>
        <taxon>Mucoromycotina</taxon>
        <taxon>Mucoromycetes</taxon>
        <taxon>Mucorales</taxon>
        <taxon>Syncephalastraceae</taxon>
        <taxon>Syncephalastrum</taxon>
    </lineage>
</organism>
<dbReference type="EMBL" id="MCGN01000009">
    <property type="protein sequence ID" value="ORY93087.1"/>
    <property type="molecule type" value="Genomic_DNA"/>
</dbReference>
<evidence type="ECO:0000256" key="2">
    <source>
        <dbReference type="ARBA" id="ARBA00005268"/>
    </source>
</evidence>
<accession>A0A1X2H3W1</accession>
<reference evidence="7 8" key="1">
    <citation type="submission" date="2016-07" db="EMBL/GenBank/DDBJ databases">
        <title>Pervasive Adenine N6-methylation of Active Genes in Fungi.</title>
        <authorList>
            <consortium name="DOE Joint Genome Institute"/>
            <person name="Mondo S.J."/>
            <person name="Dannebaum R.O."/>
            <person name="Kuo R.C."/>
            <person name="Labutti K."/>
            <person name="Haridas S."/>
            <person name="Kuo A."/>
            <person name="Salamov A."/>
            <person name="Ahrendt S.R."/>
            <person name="Lipzen A."/>
            <person name="Sullivan W."/>
            <person name="Andreopoulos W.B."/>
            <person name="Clum A."/>
            <person name="Lindquist E."/>
            <person name="Daum C."/>
            <person name="Ramamoorthy G.K."/>
            <person name="Gryganskyi A."/>
            <person name="Culley D."/>
            <person name="Magnuson J.K."/>
            <person name="James T.Y."/>
            <person name="O'Malley M.A."/>
            <person name="Stajich J.E."/>
            <person name="Spatafora J.W."/>
            <person name="Visel A."/>
            <person name="Grigoriev I.V."/>
        </authorList>
    </citation>
    <scope>NUCLEOTIDE SEQUENCE [LARGE SCALE GENOMIC DNA]</scope>
    <source>
        <strain evidence="7 8">NRRL 2496</strain>
    </source>
</reference>
<keyword evidence="3 6" id="KW-0812">Transmembrane</keyword>
<keyword evidence="5 6" id="KW-0472">Membrane</keyword>
<proteinExistence type="inferred from homology"/>
<dbReference type="InterPro" id="IPR005226">
    <property type="entry name" value="UPF0014_fam"/>
</dbReference>
<evidence type="ECO:0000313" key="8">
    <source>
        <dbReference type="Proteomes" id="UP000242180"/>
    </source>
</evidence>
<dbReference type="PANTHER" id="PTHR30028:SF0">
    <property type="entry name" value="PROTEIN ALUMINUM SENSITIVE 3"/>
    <property type="match status" value="1"/>
</dbReference>
<evidence type="ECO:0000256" key="1">
    <source>
        <dbReference type="ARBA" id="ARBA00004141"/>
    </source>
</evidence>
<sequence>MGFDETSAQTELDWWNVAESSIFVFIAAGISFVFGTKLEISLLISGIRCVTQLTMMGYVLDDVLAANNPWLVMGLTRKFKI</sequence>
<keyword evidence="8" id="KW-1185">Reference proteome</keyword>
<dbReference type="Pfam" id="PF03649">
    <property type="entry name" value="UPF0014"/>
    <property type="match status" value="1"/>
</dbReference>
<gene>
    <name evidence="7" type="ORF">BCR43DRAFT_517364</name>
</gene>
<dbReference type="AlphaFoldDB" id="A0A1X2H3W1"/>
<evidence type="ECO:0000256" key="6">
    <source>
        <dbReference type="SAM" id="Phobius"/>
    </source>
</evidence>
<evidence type="ECO:0000313" key="7">
    <source>
        <dbReference type="EMBL" id="ORY93087.1"/>
    </source>
</evidence>
<protein>
    <submittedName>
        <fullName evidence="7">Uncharacterized protein</fullName>
    </submittedName>
</protein>
<dbReference type="GO" id="GO:0005886">
    <property type="term" value="C:plasma membrane"/>
    <property type="evidence" value="ECO:0007669"/>
    <property type="project" value="TreeGrafter"/>
</dbReference>
<comment type="caution">
    <text evidence="7">The sequence shown here is derived from an EMBL/GenBank/DDBJ whole genome shotgun (WGS) entry which is preliminary data.</text>
</comment>
<comment type="similarity">
    <text evidence="2">Belongs to the UPF0014 family.</text>
</comment>
<evidence type="ECO:0000256" key="3">
    <source>
        <dbReference type="ARBA" id="ARBA00022692"/>
    </source>
</evidence>
<dbReference type="InParanoid" id="A0A1X2H3W1"/>
<dbReference type="Proteomes" id="UP000242180">
    <property type="component" value="Unassembled WGS sequence"/>
</dbReference>
<comment type="subcellular location">
    <subcellularLocation>
        <location evidence="1">Membrane</location>
        <topology evidence="1">Multi-pass membrane protein</topology>
    </subcellularLocation>
</comment>
<keyword evidence="4 6" id="KW-1133">Transmembrane helix</keyword>